<evidence type="ECO:0000313" key="2">
    <source>
        <dbReference type="EMBL" id="MBB2500262.1"/>
    </source>
</evidence>
<comment type="caution">
    <text evidence="2">The sequence shown here is derived from an EMBL/GenBank/DDBJ whole genome shotgun (WGS) entry which is preliminary data.</text>
</comment>
<dbReference type="EMBL" id="JACJHR010000016">
    <property type="protein sequence ID" value="MBB2500262.1"/>
    <property type="molecule type" value="Genomic_DNA"/>
</dbReference>
<organism evidence="2 3">
    <name type="scientific">Amycolatopsis echigonensis</name>
    <dbReference type="NCBI Taxonomy" id="2576905"/>
    <lineage>
        <taxon>Bacteria</taxon>
        <taxon>Bacillati</taxon>
        <taxon>Actinomycetota</taxon>
        <taxon>Actinomycetes</taxon>
        <taxon>Pseudonocardiales</taxon>
        <taxon>Pseudonocardiaceae</taxon>
        <taxon>Amycolatopsis</taxon>
    </lineage>
</organism>
<dbReference type="Proteomes" id="UP000550260">
    <property type="component" value="Unassembled WGS sequence"/>
</dbReference>
<sequence length="151" mass="16830">MSLTVRRLKLLKLKIGTVQVECQLASWKLDPGVQDGDFIYTYCPDGAAIGETDDQPTLQITTYSKWVADGFEDFLWKNRGTEAEFGIEHHYDIETEHVHWTGKLKVQPAPVGGDRGDNEQTEITFQLIGEPQYGRGPIDPQNPPDSGTPGV</sequence>
<reference evidence="2 3" key="1">
    <citation type="submission" date="2020-08" db="EMBL/GenBank/DDBJ databases">
        <title>Amycolatopsis echigonensis JCM 21831.</title>
        <authorList>
            <person name="Tedsree N."/>
            <person name="Kuncharoen N."/>
            <person name="Likhitwitayawuid K."/>
            <person name="Tanasupawat S."/>
        </authorList>
    </citation>
    <scope>NUCLEOTIDE SEQUENCE [LARGE SCALE GENOMIC DNA]</scope>
    <source>
        <strain evidence="2 3">JCM 21831</strain>
    </source>
</reference>
<dbReference type="RefSeq" id="WP_183124032.1">
    <property type="nucleotide sequence ID" value="NZ_JACJHR010000016.1"/>
</dbReference>
<accession>A0A8E1VY11</accession>
<name>A0A8E1VY11_9PSEU</name>
<dbReference type="AlphaFoldDB" id="A0A8E1VY11"/>
<evidence type="ECO:0000313" key="3">
    <source>
        <dbReference type="Proteomes" id="UP000550260"/>
    </source>
</evidence>
<protein>
    <submittedName>
        <fullName evidence="2">Uncharacterized protein</fullName>
    </submittedName>
</protein>
<proteinExistence type="predicted"/>
<evidence type="ECO:0000256" key="1">
    <source>
        <dbReference type="SAM" id="MobiDB-lite"/>
    </source>
</evidence>
<feature type="region of interest" description="Disordered" evidence="1">
    <location>
        <begin position="129"/>
        <end position="151"/>
    </location>
</feature>
<gene>
    <name evidence="2" type="ORF">H5411_14150</name>
</gene>